<proteinExistence type="predicted"/>
<dbReference type="RefSeq" id="XP_007408751.1">
    <property type="nucleotide sequence ID" value="XM_007408689.1"/>
</dbReference>
<dbReference type="InParanoid" id="F4RIC7"/>
<keyword evidence="2" id="KW-1185">Reference proteome</keyword>
<dbReference type="Proteomes" id="UP000001072">
    <property type="component" value="Unassembled WGS sequence"/>
</dbReference>
<dbReference type="HOGENOM" id="CLU_1722762_0_0_1"/>
<sequence length="152" mass="16677">MDGKLIGANLTAIWKLHDSKVVNHKGNEQNIIHPDKLALELTSKTKSGGVKSSACSKIKNLEEIPTGKAHRHQWNINVKIDLSGIVKDSAVFGQVHLQGLLEGGEIKPTNPIKTGSFLIVIKNHVNQLSKNIALCFPGDEKFDLPTKVVHFF</sequence>
<dbReference type="KEGG" id="mlr:MELLADRAFT_105497"/>
<dbReference type="VEuPathDB" id="FungiDB:MELLADRAFT_105497"/>
<evidence type="ECO:0000313" key="1">
    <source>
        <dbReference type="EMBL" id="EGG07986.1"/>
    </source>
</evidence>
<organism evidence="2">
    <name type="scientific">Melampsora larici-populina (strain 98AG31 / pathotype 3-4-7)</name>
    <name type="common">Poplar leaf rust fungus</name>
    <dbReference type="NCBI Taxonomy" id="747676"/>
    <lineage>
        <taxon>Eukaryota</taxon>
        <taxon>Fungi</taxon>
        <taxon>Dikarya</taxon>
        <taxon>Basidiomycota</taxon>
        <taxon>Pucciniomycotina</taxon>
        <taxon>Pucciniomycetes</taxon>
        <taxon>Pucciniales</taxon>
        <taxon>Melampsoraceae</taxon>
        <taxon>Melampsora</taxon>
    </lineage>
</organism>
<accession>F4RIC7</accession>
<dbReference type="EMBL" id="GL883102">
    <property type="protein sequence ID" value="EGG07986.1"/>
    <property type="molecule type" value="Genomic_DNA"/>
</dbReference>
<dbReference type="AlphaFoldDB" id="F4RIC7"/>
<evidence type="ECO:0000313" key="2">
    <source>
        <dbReference type="Proteomes" id="UP000001072"/>
    </source>
</evidence>
<protein>
    <submittedName>
        <fullName evidence="1">Uncharacterized protein</fullName>
    </submittedName>
</protein>
<reference evidence="2" key="1">
    <citation type="journal article" date="2011" name="Proc. Natl. Acad. Sci. U.S.A.">
        <title>Obligate biotrophy features unraveled by the genomic analysis of rust fungi.</title>
        <authorList>
            <person name="Duplessis S."/>
            <person name="Cuomo C.A."/>
            <person name="Lin Y.-C."/>
            <person name="Aerts A."/>
            <person name="Tisserant E."/>
            <person name="Veneault-Fourrey C."/>
            <person name="Joly D.L."/>
            <person name="Hacquard S."/>
            <person name="Amselem J."/>
            <person name="Cantarel B.L."/>
            <person name="Chiu R."/>
            <person name="Coutinho P.M."/>
            <person name="Feau N."/>
            <person name="Field M."/>
            <person name="Frey P."/>
            <person name="Gelhaye E."/>
            <person name="Goldberg J."/>
            <person name="Grabherr M.G."/>
            <person name="Kodira C.D."/>
            <person name="Kohler A."/>
            <person name="Kuees U."/>
            <person name="Lindquist E.A."/>
            <person name="Lucas S.M."/>
            <person name="Mago R."/>
            <person name="Mauceli E."/>
            <person name="Morin E."/>
            <person name="Murat C."/>
            <person name="Pangilinan J.L."/>
            <person name="Park R."/>
            <person name="Pearson M."/>
            <person name="Quesneville H."/>
            <person name="Rouhier N."/>
            <person name="Sakthikumar S."/>
            <person name="Salamov A.A."/>
            <person name="Schmutz J."/>
            <person name="Selles B."/>
            <person name="Shapiro H."/>
            <person name="Tanguay P."/>
            <person name="Tuskan G.A."/>
            <person name="Henrissat B."/>
            <person name="Van de Peer Y."/>
            <person name="Rouze P."/>
            <person name="Ellis J.G."/>
            <person name="Dodds P.N."/>
            <person name="Schein J.E."/>
            <person name="Zhong S."/>
            <person name="Hamelin R.C."/>
            <person name="Grigoriev I.V."/>
            <person name="Szabo L.J."/>
            <person name="Martin F."/>
        </authorList>
    </citation>
    <scope>NUCLEOTIDE SEQUENCE [LARGE SCALE GENOMIC DNA]</scope>
    <source>
        <strain evidence="2">98AG31 / pathotype 3-4-7</strain>
    </source>
</reference>
<name>F4RIC7_MELLP</name>
<dbReference type="GeneID" id="18922623"/>
<gene>
    <name evidence="1" type="ORF">MELLADRAFT_105497</name>
</gene>